<dbReference type="InterPro" id="IPR013320">
    <property type="entry name" value="ConA-like_dom_sf"/>
</dbReference>
<keyword evidence="9" id="KW-0963">Cytoplasm</keyword>
<reference evidence="12" key="1">
    <citation type="submission" date="2021-01" db="EMBL/GenBank/DDBJ databases">
        <title>Genomic Encyclopedia of Type Strains, Phase IV (KMG-IV): sequencing the most valuable type-strain genomes for metagenomic binning, comparative biology and taxonomic classification.</title>
        <authorList>
            <person name="Goeker M."/>
        </authorList>
    </citation>
    <scope>NUCLEOTIDE SEQUENCE</scope>
    <source>
        <strain evidence="12">DSM 23230</strain>
    </source>
</reference>
<comment type="similarity">
    <text evidence="2 8">Belongs to the glycosyl hydrolase 32 family.</text>
</comment>
<dbReference type="EMBL" id="JAFBDQ010000004">
    <property type="protein sequence ID" value="MBM7556111.1"/>
    <property type="molecule type" value="Genomic_DNA"/>
</dbReference>
<dbReference type="PANTHER" id="PTHR43101:SF1">
    <property type="entry name" value="BETA-FRUCTOSIDASE"/>
    <property type="match status" value="1"/>
</dbReference>
<keyword evidence="9" id="KW-0119">Carbohydrate metabolism</keyword>
<dbReference type="InterPro" id="IPR018053">
    <property type="entry name" value="Glyco_hydro_32_AS"/>
</dbReference>
<dbReference type="InterPro" id="IPR013148">
    <property type="entry name" value="Glyco_hydro_32_N"/>
</dbReference>
<dbReference type="Proteomes" id="UP000774000">
    <property type="component" value="Unassembled WGS sequence"/>
</dbReference>
<accession>A0A938XR58</accession>
<evidence type="ECO:0000256" key="3">
    <source>
        <dbReference type="ARBA" id="ARBA00012758"/>
    </source>
</evidence>
<dbReference type="InterPro" id="IPR051214">
    <property type="entry name" value="GH32_Enzymes"/>
</dbReference>
<dbReference type="PROSITE" id="PS00609">
    <property type="entry name" value="GLYCOSYL_HYDROL_F32"/>
    <property type="match status" value="1"/>
</dbReference>
<organism evidence="12 13">
    <name type="scientific">Halanaerobacter jeridensis</name>
    <dbReference type="NCBI Taxonomy" id="706427"/>
    <lineage>
        <taxon>Bacteria</taxon>
        <taxon>Bacillati</taxon>
        <taxon>Bacillota</taxon>
        <taxon>Clostridia</taxon>
        <taxon>Halanaerobiales</taxon>
        <taxon>Halobacteroidaceae</taxon>
        <taxon>Halanaerobacter</taxon>
    </lineage>
</organism>
<dbReference type="Pfam" id="PF08244">
    <property type="entry name" value="Glyco_hydro_32C"/>
    <property type="match status" value="1"/>
</dbReference>
<comment type="subcellular location">
    <subcellularLocation>
        <location evidence="9">Cytoplasm</location>
    </subcellularLocation>
</comment>
<evidence type="ECO:0000256" key="8">
    <source>
        <dbReference type="RuleBase" id="RU362110"/>
    </source>
</evidence>
<protein>
    <recommendedName>
        <fullName evidence="4 8">Sucrose-6-phosphate hydrolase</fullName>
        <ecNumber evidence="3 8">3.2.1.26</ecNumber>
    </recommendedName>
    <alternativeName>
        <fullName evidence="7 9">Invertase</fullName>
    </alternativeName>
</protein>
<feature type="domain" description="Glycosyl hydrolase family 32 C-terminal" evidence="11">
    <location>
        <begin position="341"/>
        <end position="489"/>
    </location>
</feature>
<evidence type="ECO:0000256" key="6">
    <source>
        <dbReference type="ARBA" id="ARBA00023295"/>
    </source>
</evidence>
<comment type="caution">
    <text evidence="12">The sequence shown here is derived from an EMBL/GenBank/DDBJ whole genome shotgun (WGS) entry which is preliminary data.</text>
</comment>
<comment type="catalytic activity">
    <reaction evidence="8">
        <text>Hydrolysis of terminal non-reducing beta-D-fructofuranoside residues in beta-D-fructofuranosides.</text>
        <dbReference type="EC" id="3.2.1.26"/>
    </reaction>
</comment>
<evidence type="ECO:0000313" key="13">
    <source>
        <dbReference type="Proteomes" id="UP000774000"/>
    </source>
</evidence>
<comment type="function">
    <text evidence="9">Enables the bacterium to metabolize sucrose as a sole carbon source.</text>
</comment>
<evidence type="ECO:0000256" key="7">
    <source>
        <dbReference type="ARBA" id="ARBA00033367"/>
    </source>
</evidence>
<dbReference type="CDD" id="cd18623">
    <property type="entry name" value="GH32_ScrB-like"/>
    <property type="match status" value="1"/>
</dbReference>
<dbReference type="GO" id="GO:0005737">
    <property type="term" value="C:cytoplasm"/>
    <property type="evidence" value="ECO:0007669"/>
    <property type="project" value="UniProtKB-SubCell"/>
</dbReference>
<evidence type="ECO:0000256" key="4">
    <source>
        <dbReference type="ARBA" id="ARBA00019623"/>
    </source>
</evidence>
<proteinExistence type="inferred from homology"/>
<dbReference type="NCBIfam" id="TIGR01322">
    <property type="entry name" value="scrB_fam"/>
    <property type="match status" value="1"/>
</dbReference>
<evidence type="ECO:0000256" key="2">
    <source>
        <dbReference type="ARBA" id="ARBA00009902"/>
    </source>
</evidence>
<dbReference type="SUPFAM" id="SSF75005">
    <property type="entry name" value="Arabinanase/levansucrase/invertase"/>
    <property type="match status" value="1"/>
</dbReference>
<dbReference type="InterPro" id="IPR023296">
    <property type="entry name" value="Glyco_hydro_beta-prop_sf"/>
</dbReference>
<evidence type="ECO:0000256" key="5">
    <source>
        <dbReference type="ARBA" id="ARBA00022801"/>
    </source>
</evidence>
<dbReference type="GO" id="GO:0005975">
    <property type="term" value="P:carbohydrate metabolic process"/>
    <property type="evidence" value="ECO:0007669"/>
    <property type="project" value="InterPro"/>
</dbReference>
<dbReference type="InterPro" id="IPR013189">
    <property type="entry name" value="Glyco_hydro_32_C"/>
</dbReference>
<keyword evidence="13" id="KW-1185">Reference proteome</keyword>
<evidence type="ECO:0000256" key="1">
    <source>
        <dbReference type="ARBA" id="ARBA00004914"/>
    </source>
</evidence>
<dbReference type="Gene3D" id="2.115.10.20">
    <property type="entry name" value="Glycosyl hydrolase domain, family 43"/>
    <property type="match status" value="1"/>
</dbReference>
<dbReference type="EC" id="3.2.1.26" evidence="3 8"/>
<dbReference type="SUPFAM" id="SSF49899">
    <property type="entry name" value="Concanavalin A-like lectins/glucanases"/>
    <property type="match status" value="1"/>
</dbReference>
<dbReference type="SMART" id="SM00640">
    <property type="entry name" value="Glyco_32"/>
    <property type="match status" value="1"/>
</dbReference>
<dbReference type="Pfam" id="PF00251">
    <property type="entry name" value="Glyco_hydro_32N"/>
    <property type="match status" value="1"/>
</dbReference>
<feature type="domain" description="Glycosyl hydrolase family 32 N-terminal" evidence="10">
    <location>
        <begin position="32"/>
        <end position="338"/>
    </location>
</feature>
<evidence type="ECO:0000256" key="9">
    <source>
        <dbReference type="RuleBase" id="RU365015"/>
    </source>
</evidence>
<evidence type="ECO:0000259" key="11">
    <source>
        <dbReference type="Pfam" id="PF08244"/>
    </source>
</evidence>
<evidence type="ECO:0000259" key="10">
    <source>
        <dbReference type="Pfam" id="PF00251"/>
    </source>
</evidence>
<gene>
    <name evidence="12" type="ORF">JOC47_000947</name>
</gene>
<sequence>MSKEKELLIKARQSMKEKKEEVADDYYRLQYHIMPPAGLLNDPNGFIHFDGEYHLFHQLYPFDTTHGSKFWAHLKSTDLVNWQELPLALAPANPYESHGCYSGSAVDNDGTLTLIYTGNVKDEADNRETYQCLAVTEDGINFNKLGPVIKNQPTGYTRHFRDPKVWQKDGQWYMVIGTQTIDQEGRVLLFTSADLKEWELVGEVAGSNLGQLDDFGYMWECPDLFRLDDKEVLIAAPQGVAAEENLYNNIYQNGYLVGDLDYQTGQLEHNGFRELDQGFDFYASQTTLDEQGRRILLAWMGLPDQEEYYVERDNGWVHTLTIPRVLELGADNQVLQKPVSEMKKLRGAKEEYHNLKLQDEIIKLAGINGDVLELIAEFEIEDAAEFGVKLRCAADGSEETVITYDQETSELSFDRSNSGRGEDGVRRCEIDETEQLQLHFFMDTSSIELFVNDGKKVFTTRIYPQPSSQDIKFFAHSGAVKLNQVRKWELNN</sequence>
<dbReference type="GO" id="GO:0004564">
    <property type="term" value="F:beta-fructofuranosidase activity"/>
    <property type="evidence" value="ECO:0007669"/>
    <property type="project" value="UniProtKB-EC"/>
</dbReference>
<dbReference type="AlphaFoldDB" id="A0A938XR58"/>
<dbReference type="InterPro" id="IPR001362">
    <property type="entry name" value="Glyco_hydro_32"/>
</dbReference>
<dbReference type="InterPro" id="IPR006232">
    <property type="entry name" value="Suc6P_hydrolase"/>
</dbReference>
<keyword evidence="5 8" id="KW-0378">Hydrolase</keyword>
<dbReference type="Gene3D" id="2.60.120.560">
    <property type="entry name" value="Exo-inulinase, domain 1"/>
    <property type="match status" value="1"/>
</dbReference>
<dbReference type="PANTHER" id="PTHR43101">
    <property type="entry name" value="BETA-FRUCTOSIDASE"/>
    <property type="match status" value="1"/>
</dbReference>
<evidence type="ECO:0000313" key="12">
    <source>
        <dbReference type="EMBL" id="MBM7556111.1"/>
    </source>
</evidence>
<name>A0A938XR58_9FIRM</name>
<dbReference type="RefSeq" id="WP_204700827.1">
    <property type="nucleotide sequence ID" value="NZ_JAFBDQ010000004.1"/>
</dbReference>
<comment type="pathway">
    <text evidence="1 9">Glycan biosynthesis; sucrose metabolism.</text>
</comment>
<keyword evidence="6 8" id="KW-0326">Glycosidase</keyword>